<feature type="domain" description="UspA" evidence="2">
    <location>
        <begin position="7"/>
        <end position="144"/>
    </location>
</feature>
<dbReference type="AlphaFoldDB" id="A0A1H3JIG0"/>
<evidence type="ECO:0000256" key="1">
    <source>
        <dbReference type="ARBA" id="ARBA00008791"/>
    </source>
</evidence>
<dbReference type="OrthoDB" id="3404132at2"/>
<proteinExistence type="inferred from homology"/>
<sequence length="301" mass="31476">MTAAAARPVVAGVDGSPGSLTAARHAAYAAATRSLPLRLVHGFLPALDHGLPENPYDGDPPAPGQPERRMLTDTAERLRREWPELTVSTRQAPDGGAATLIEESRRADLVVVGDRDRERLGELLLGSVASQVTGHAHCPVLVVRPPDRPVDHPGPVIAGIDGSPAGDAALIAAAHESVRRSRLLVVAHVWWAAAVRETRETYAGIEATAMADAAELVVAAVANVQARFPGIIAEEKLMRGPDPARTLVEASREAGLLVVGARGHGGLAELLLGSVSQRLVQYARCPVLVARAQSAPLSPPG</sequence>
<keyword evidence="4" id="KW-1185">Reference proteome</keyword>
<name>A0A1H3JIG0_9ACTN</name>
<dbReference type="RefSeq" id="WP_091552941.1">
    <property type="nucleotide sequence ID" value="NZ_FNPH01000002.1"/>
</dbReference>
<dbReference type="PRINTS" id="PR01438">
    <property type="entry name" value="UNVRSLSTRESS"/>
</dbReference>
<dbReference type="EMBL" id="FNPH01000002">
    <property type="protein sequence ID" value="SDY39706.1"/>
    <property type="molecule type" value="Genomic_DNA"/>
</dbReference>
<comment type="similarity">
    <text evidence="1">Belongs to the universal stress protein A family.</text>
</comment>
<dbReference type="InterPro" id="IPR006016">
    <property type="entry name" value="UspA"/>
</dbReference>
<dbReference type="PANTHER" id="PTHR46268:SF6">
    <property type="entry name" value="UNIVERSAL STRESS PROTEIN UP12"/>
    <property type="match status" value="1"/>
</dbReference>
<evidence type="ECO:0000313" key="3">
    <source>
        <dbReference type="EMBL" id="SDY39706.1"/>
    </source>
</evidence>
<dbReference type="Proteomes" id="UP000242415">
    <property type="component" value="Unassembled WGS sequence"/>
</dbReference>
<feature type="domain" description="UspA" evidence="2">
    <location>
        <begin position="156"/>
        <end position="291"/>
    </location>
</feature>
<evidence type="ECO:0000259" key="2">
    <source>
        <dbReference type="Pfam" id="PF00582"/>
    </source>
</evidence>
<dbReference type="Pfam" id="PF00582">
    <property type="entry name" value="Usp"/>
    <property type="match status" value="2"/>
</dbReference>
<reference evidence="4" key="1">
    <citation type="submission" date="2016-10" db="EMBL/GenBank/DDBJ databases">
        <authorList>
            <person name="Varghese N."/>
            <person name="Submissions S."/>
        </authorList>
    </citation>
    <scope>NUCLEOTIDE SEQUENCE [LARGE SCALE GENOMIC DNA]</scope>
    <source>
        <strain evidence="4">DSM 45245</strain>
    </source>
</reference>
<organism evidence="3 4">
    <name type="scientific">Micromonospora pattaloongensis</name>
    <dbReference type="NCBI Taxonomy" id="405436"/>
    <lineage>
        <taxon>Bacteria</taxon>
        <taxon>Bacillati</taxon>
        <taxon>Actinomycetota</taxon>
        <taxon>Actinomycetes</taxon>
        <taxon>Micromonosporales</taxon>
        <taxon>Micromonosporaceae</taxon>
        <taxon>Micromonospora</taxon>
    </lineage>
</organism>
<protein>
    <submittedName>
        <fullName evidence="3">Nucleotide-binding universal stress protein, UspA family</fullName>
    </submittedName>
</protein>
<accession>A0A1H3JIG0</accession>
<evidence type="ECO:0000313" key="4">
    <source>
        <dbReference type="Proteomes" id="UP000242415"/>
    </source>
</evidence>
<dbReference type="PANTHER" id="PTHR46268">
    <property type="entry name" value="STRESS RESPONSE PROTEIN NHAX"/>
    <property type="match status" value="1"/>
</dbReference>
<dbReference type="STRING" id="405436.SAMN05444365_102133"/>
<dbReference type="InterPro" id="IPR014729">
    <property type="entry name" value="Rossmann-like_a/b/a_fold"/>
</dbReference>
<dbReference type="InterPro" id="IPR006015">
    <property type="entry name" value="Universal_stress_UspA"/>
</dbReference>
<dbReference type="Gene3D" id="3.40.50.620">
    <property type="entry name" value="HUPs"/>
    <property type="match status" value="2"/>
</dbReference>
<gene>
    <name evidence="3" type="ORF">SAMN05444365_102133</name>
</gene>
<dbReference type="SUPFAM" id="SSF52402">
    <property type="entry name" value="Adenine nucleotide alpha hydrolases-like"/>
    <property type="match status" value="2"/>
</dbReference>